<dbReference type="Proteomes" id="UP000244978">
    <property type="component" value="Unassembled WGS sequence"/>
</dbReference>
<gene>
    <name evidence="2" type="ORF">DF220_02960</name>
</gene>
<evidence type="ECO:0000313" key="3">
    <source>
        <dbReference type="Proteomes" id="UP000244978"/>
    </source>
</evidence>
<feature type="signal peptide" evidence="1">
    <location>
        <begin position="1"/>
        <end position="19"/>
    </location>
</feature>
<sequence length="186" mass="19755">MPAPAVSRSRLLGAIAATAAVLTLIGCSTEPTPPATPSHSTAPLFSSDDEALAAAEAALTAYWDMSNLILQEGGGGGERIQPLVGAEWAEGELAKFESFSAAGRRQVGEVNVASVELRQLYREHSVTVIEVIACVDYSNQTLLESDGTELSLPGIPDRLPFVVVVQADRERNARISGMEPWSYEPC</sequence>
<dbReference type="AlphaFoldDB" id="A0A2U1SZ60"/>
<feature type="chain" id="PRO_5015476794" evidence="1">
    <location>
        <begin position="20"/>
        <end position="186"/>
    </location>
</feature>
<evidence type="ECO:0000256" key="1">
    <source>
        <dbReference type="SAM" id="SignalP"/>
    </source>
</evidence>
<dbReference type="EMBL" id="QEEX01000001">
    <property type="protein sequence ID" value="PWB96907.1"/>
    <property type="molecule type" value="Genomic_DNA"/>
</dbReference>
<keyword evidence="1" id="KW-0732">Signal</keyword>
<evidence type="ECO:0000313" key="2">
    <source>
        <dbReference type="EMBL" id="PWB96907.1"/>
    </source>
</evidence>
<reference evidence="3" key="1">
    <citation type="submission" date="2018-04" db="EMBL/GenBank/DDBJ databases">
        <authorList>
            <person name="Liu S."/>
            <person name="Wang Z."/>
            <person name="Li J."/>
        </authorList>
    </citation>
    <scope>NUCLEOTIDE SEQUENCE [LARGE SCALE GENOMIC DNA]</scope>
    <source>
        <strain evidence="3">S1194</strain>
    </source>
</reference>
<organism evidence="2 3">
    <name type="scientific">Homoserinimonas hongtaonis</name>
    <dbReference type="NCBI Taxonomy" id="2079791"/>
    <lineage>
        <taxon>Bacteria</taxon>
        <taxon>Bacillati</taxon>
        <taxon>Actinomycetota</taxon>
        <taxon>Actinomycetes</taxon>
        <taxon>Micrococcales</taxon>
        <taxon>Microbacteriaceae</taxon>
        <taxon>Homoserinimonas</taxon>
    </lineage>
</organism>
<protein>
    <submittedName>
        <fullName evidence="2">Uncharacterized protein</fullName>
    </submittedName>
</protein>
<comment type="caution">
    <text evidence="2">The sequence shown here is derived from an EMBL/GenBank/DDBJ whole genome shotgun (WGS) entry which is preliminary data.</text>
</comment>
<keyword evidence="3" id="KW-1185">Reference proteome</keyword>
<proteinExistence type="predicted"/>
<name>A0A2U1SZ60_9MICO</name>
<dbReference type="RefSeq" id="WP_108996939.1">
    <property type="nucleotide sequence ID" value="NZ_QEEX01000001.1"/>
</dbReference>
<accession>A0A2U1SZ60</accession>